<evidence type="ECO:0000256" key="2">
    <source>
        <dbReference type="ARBA" id="ARBA00022688"/>
    </source>
</evidence>
<name>A0A2X0QTD0_9PROT</name>
<evidence type="ECO:0000256" key="5">
    <source>
        <dbReference type="HAMAP-Rule" id="MF_01632"/>
    </source>
</evidence>
<dbReference type="HAMAP" id="MF_01632">
    <property type="entry name" value="UbiC"/>
    <property type="match status" value="1"/>
</dbReference>
<organism evidence="6">
    <name type="scientific">Candidatus Nitrotoga fabula</name>
    <dbReference type="NCBI Taxonomy" id="2182327"/>
    <lineage>
        <taxon>Bacteria</taxon>
        <taxon>Pseudomonadati</taxon>
        <taxon>Pseudomonadota</taxon>
        <taxon>Betaproteobacteria</taxon>
        <taxon>Nitrosomonadales</taxon>
        <taxon>Gallionellaceae</taxon>
        <taxon>Candidatus Nitrotoga</taxon>
    </lineage>
</organism>
<keyword evidence="4 5" id="KW-0670">Pyruvate</keyword>
<keyword evidence="2 5" id="KW-0831">Ubiquinone biosynthesis</keyword>
<keyword evidence="3 5" id="KW-0456">Lyase</keyword>
<dbReference type="EC" id="4.1.3.40" evidence="5"/>
<dbReference type="GO" id="GO:0042866">
    <property type="term" value="P:pyruvate biosynthetic process"/>
    <property type="evidence" value="ECO:0007669"/>
    <property type="project" value="UniProtKB-UniRule"/>
</dbReference>
<dbReference type="AlphaFoldDB" id="A0A2X0QTD0"/>
<evidence type="ECO:0000313" key="6">
    <source>
        <dbReference type="EMBL" id="SPS04737.1"/>
    </source>
</evidence>
<dbReference type="GO" id="GO:0008813">
    <property type="term" value="F:chorismate lyase activity"/>
    <property type="evidence" value="ECO:0007669"/>
    <property type="project" value="UniProtKB-UniRule"/>
</dbReference>
<dbReference type="GO" id="GO:0006744">
    <property type="term" value="P:ubiquinone biosynthetic process"/>
    <property type="evidence" value="ECO:0007669"/>
    <property type="project" value="UniProtKB-UniRule"/>
</dbReference>
<evidence type="ECO:0000256" key="4">
    <source>
        <dbReference type="ARBA" id="ARBA00023317"/>
    </source>
</evidence>
<feature type="binding site" evidence="5">
    <location>
        <position position="98"/>
    </location>
    <ligand>
        <name>substrate</name>
    </ligand>
</feature>
<dbReference type="PANTHER" id="PTHR38683:SF1">
    <property type="entry name" value="CHORISMATE PYRUVATE-LYASE"/>
    <property type="match status" value="1"/>
</dbReference>
<dbReference type="UniPathway" id="UPA00232"/>
<proteinExistence type="inferred from homology"/>
<keyword evidence="1 5" id="KW-0963">Cytoplasm</keyword>
<dbReference type="InterPro" id="IPR028978">
    <property type="entry name" value="Chorismate_lyase_/UTRA_dom_sf"/>
</dbReference>
<comment type="caution">
    <text evidence="5">Lacks conserved residue(s) required for the propagation of feature annotation.</text>
</comment>
<dbReference type="Gene3D" id="3.40.1410.10">
    <property type="entry name" value="Chorismate lyase-like"/>
    <property type="match status" value="1"/>
</dbReference>
<reference evidence="6" key="1">
    <citation type="submission" date="2018-05" db="EMBL/GenBank/DDBJ databases">
        <authorList>
            <person name="Lanie J.A."/>
            <person name="Ng W.-L."/>
            <person name="Kazmierczak K.M."/>
            <person name="Andrzejewski T.M."/>
            <person name="Davidsen T.M."/>
            <person name="Wayne K.J."/>
            <person name="Tettelin H."/>
            <person name="Glass J.I."/>
            <person name="Rusch D."/>
            <person name="Podicherti R."/>
            <person name="Tsui H.-C.T."/>
            <person name="Winkler M.E."/>
        </authorList>
    </citation>
    <scope>NUCLEOTIDE SEQUENCE</scope>
    <source>
        <strain evidence="6">KNB</strain>
    </source>
</reference>
<comment type="similarity">
    <text evidence="5">Belongs to the UbiC family.</text>
</comment>
<evidence type="ECO:0000256" key="3">
    <source>
        <dbReference type="ARBA" id="ARBA00023239"/>
    </source>
</evidence>
<gene>
    <name evidence="5 6" type="primary">ubiC</name>
    <name evidence="6" type="ORF">NITFAB_0326</name>
</gene>
<dbReference type="GO" id="GO:0005829">
    <property type="term" value="C:cytosol"/>
    <property type="evidence" value="ECO:0007669"/>
    <property type="project" value="TreeGrafter"/>
</dbReference>
<dbReference type="InterPro" id="IPR007440">
    <property type="entry name" value="Chorismate--pyruvate_lyase"/>
</dbReference>
<evidence type="ECO:0000256" key="1">
    <source>
        <dbReference type="ARBA" id="ARBA00022490"/>
    </source>
</evidence>
<dbReference type="EMBL" id="LS423452">
    <property type="protein sequence ID" value="SPS04737.1"/>
    <property type="molecule type" value="Genomic_DNA"/>
</dbReference>
<protein>
    <recommendedName>
        <fullName evidence="5">Probable chorismate pyruvate-lyase</fullName>
        <shortName evidence="5">CL</shortName>
        <shortName evidence="5">CPL</shortName>
        <ecNumber evidence="5">4.1.3.40</ecNumber>
    </recommendedName>
</protein>
<comment type="catalytic activity">
    <reaction evidence="5">
        <text>chorismate = 4-hydroxybenzoate + pyruvate</text>
        <dbReference type="Rhea" id="RHEA:16505"/>
        <dbReference type="ChEBI" id="CHEBI:15361"/>
        <dbReference type="ChEBI" id="CHEBI:17879"/>
        <dbReference type="ChEBI" id="CHEBI:29748"/>
        <dbReference type="EC" id="4.1.3.40"/>
    </reaction>
</comment>
<comment type="function">
    <text evidence="5">Removes the pyruvyl group from chorismate, with concomitant aromatization of the ring, to provide 4-hydroxybenzoate (4HB) for the ubiquinone pathway.</text>
</comment>
<feature type="binding site" evidence="5">
    <location>
        <position position="195"/>
    </location>
    <ligand>
        <name>substrate</name>
    </ligand>
</feature>
<feature type="binding site" evidence="5">
    <location>
        <position position="136"/>
    </location>
    <ligand>
        <name>substrate</name>
    </ligand>
</feature>
<dbReference type="Pfam" id="PF04345">
    <property type="entry name" value="Chor_lyase"/>
    <property type="match status" value="1"/>
</dbReference>
<dbReference type="PANTHER" id="PTHR38683">
    <property type="entry name" value="CHORISMATE PYRUVATE-LYASE"/>
    <property type="match status" value="1"/>
</dbReference>
<dbReference type="SUPFAM" id="SSF64288">
    <property type="entry name" value="Chorismate lyase-like"/>
    <property type="match status" value="1"/>
</dbReference>
<comment type="pathway">
    <text evidence="5">Cofactor biosynthesis; ubiquinone biosynthesis.</text>
</comment>
<accession>A0A2X0QTD0</accession>
<sequence>MSDIYVTNSEPVHHVLRKRAKINRKEKSISHMETWHTILPVIDRPYAHWLRTQGSLTLRIQERCDKFTVHNVQNCMASATYDEAILLGLPARQKIYTREVFLYADDLPVVYAHSVVTAQHLRGPWHALRHLGSRPLGELLFAHPLVQRSALHFHATRPNHPLYQRAINALNILPPKLWARRSLFILHRAPLLVTEIFLPDILNLKK</sequence>
<comment type="subcellular location">
    <subcellularLocation>
        <location evidence="5">Cytoplasm</location>
    </subcellularLocation>
</comment>